<organism evidence="15 16">
    <name type="scientific">Loktanella salsilacus</name>
    <dbReference type="NCBI Taxonomy" id="195913"/>
    <lineage>
        <taxon>Bacteria</taxon>
        <taxon>Pseudomonadati</taxon>
        <taxon>Pseudomonadota</taxon>
        <taxon>Alphaproteobacteria</taxon>
        <taxon>Rhodobacterales</taxon>
        <taxon>Roseobacteraceae</taxon>
        <taxon>Loktanella</taxon>
    </lineage>
</organism>
<protein>
    <submittedName>
        <fullName evidence="15">Cytochrome b561</fullName>
    </submittedName>
</protein>
<dbReference type="GO" id="GO:0009055">
    <property type="term" value="F:electron transfer activity"/>
    <property type="evidence" value="ECO:0007669"/>
    <property type="project" value="InterPro"/>
</dbReference>
<dbReference type="AlphaFoldDB" id="A0A1I4ELK2"/>
<dbReference type="GO" id="GO:0046872">
    <property type="term" value="F:metal ion binding"/>
    <property type="evidence" value="ECO:0007669"/>
    <property type="project" value="UniProtKB-KW"/>
</dbReference>
<evidence type="ECO:0000259" key="14">
    <source>
        <dbReference type="Pfam" id="PF01292"/>
    </source>
</evidence>
<keyword evidence="7" id="KW-0479">Metal-binding</keyword>
<keyword evidence="16" id="KW-1185">Reference proteome</keyword>
<dbReference type="PANTHER" id="PTHR30529">
    <property type="entry name" value="CYTOCHROME B561"/>
    <property type="match status" value="1"/>
</dbReference>
<dbReference type="Proteomes" id="UP000199550">
    <property type="component" value="Unassembled WGS sequence"/>
</dbReference>
<dbReference type="PANTHER" id="PTHR30529:SF7">
    <property type="entry name" value="CYTOCHROME B561 BACTERIAL_NI-HYDROGENASE DOMAIN-CONTAINING PROTEIN"/>
    <property type="match status" value="1"/>
</dbReference>
<dbReference type="OrthoDB" id="8156287at2"/>
<comment type="cofactor">
    <cofactor evidence="1">
        <name>heme b</name>
        <dbReference type="ChEBI" id="CHEBI:60344"/>
    </cofactor>
</comment>
<dbReference type="InterPro" id="IPR052168">
    <property type="entry name" value="Cytochrome_b561_oxidase"/>
</dbReference>
<dbReference type="EMBL" id="FOTF01000007">
    <property type="protein sequence ID" value="SFL06615.1"/>
    <property type="molecule type" value="Genomic_DNA"/>
</dbReference>
<comment type="subcellular location">
    <subcellularLocation>
        <location evidence="2">Cell membrane</location>
        <topology evidence="2">Multi-pass membrane protein</topology>
    </subcellularLocation>
</comment>
<gene>
    <name evidence="15" type="ORF">SAMN04488004_10750</name>
</gene>
<evidence type="ECO:0000256" key="1">
    <source>
        <dbReference type="ARBA" id="ARBA00001970"/>
    </source>
</evidence>
<dbReference type="STRING" id="195913.SAMN04488004_10750"/>
<feature type="domain" description="Cytochrome b561 bacterial/Ni-hydrogenase" evidence="14">
    <location>
        <begin position="6"/>
        <end position="160"/>
    </location>
</feature>
<dbReference type="GO" id="GO:0022904">
    <property type="term" value="P:respiratory electron transport chain"/>
    <property type="evidence" value="ECO:0007669"/>
    <property type="project" value="InterPro"/>
</dbReference>
<evidence type="ECO:0000256" key="10">
    <source>
        <dbReference type="ARBA" id="ARBA00023004"/>
    </source>
</evidence>
<dbReference type="GeneID" id="97890354"/>
<dbReference type="Pfam" id="PF01292">
    <property type="entry name" value="Ni_hydr_CYTB"/>
    <property type="match status" value="1"/>
</dbReference>
<dbReference type="RefSeq" id="WP_090187908.1">
    <property type="nucleotide sequence ID" value="NZ_CP072991.1"/>
</dbReference>
<dbReference type="GO" id="GO:0020037">
    <property type="term" value="F:heme binding"/>
    <property type="evidence" value="ECO:0007669"/>
    <property type="project" value="TreeGrafter"/>
</dbReference>
<keyword evidence="4" id="KW-1003">Cell membrane</keyword>
<keyword evidence="3" id="KW-0813">Transport</keyword>
<feature type="transmembrane region" description="Helical" evidence="13">
    <location>
        <begin position="52"/>
        <end position="70"/>
    </location>
</feature>
<evidence type="ECO:0000313" key="15">
    <source>
        <dbReference type="EMBL" id="SFL06615.1"/>
    </source>
</evidence>
<evidence type="ECO:0000256" key="11">
    <source>
        <dbReference type="ARBA" id="ARBA00023136"/>
    </source>
</evidence>
<evidence type="ECO:0000256" key="9">
    <source>
        <dbReference type="ARBA" id="ARBA00022989"/>
    </source>
</evidence>
<evidence type="ECO:0000256" key="2">
    <source>
        <dbReference type="ARBA" id="ARBA00004651"/>
    </source>
</evidence>
<dbReference type="InterPro" id="IPR011577">
    <property type="entry name" value="Cyt_b561_bac/Ni-Hgenase"/>
</dbReference>
<evidence type="ECO:0000256" key="4">
    <source>
        <dbReference type="ARBA" id="ARBA00022475"/>
    </source>
</evidence>
<keyword evidence="10" id="KW-0408">Iron</keyword>
<name>A0A1I4ELK2_9RHOB</name>
<feature type="transmembrane region" description="Helical" evidence="13">
    <location>
        <begin position="97"/>
        <end position="115"/>
    </location>
</feature>
<feature type="transmembrane region" description="Helical" evidence="13">
    <location>
        <begin position="12"/>
        <end position="29"/>
    </location>
</feature>
<dbReference type="GO" id="GO:0005886">
    <property type="term" value="C:plasma membrane"/>
    <property type="evidence" value="ECO:0007669"/>
    <property type="project" value="UniProtKB-SubCell"/>
</dbReference>
<reference evidence="15 16" key="1">
    <citation type="submission" date="2016-10" db="EMBL/GenBank/DDBJ databases">
        <authorList>
            <person name="de Groot N.N."/>
        </authorList>
    </citation>
    <scope>NUCLEOTIDE SEQUENCE [LARGE SCALE GENOMIC DNA]</scope>
    <source>
        <strain evidence="15 16">DSM 16199</strain>
    </source>
</reference>
<evidence type="ECO:0000256" key="13">
    <source>
        <dbReference type="SAM" id="Phobius"/>
    </source>
</evidence>
<dbReference type="SUPFAM" id="SSF81342">
    <property type="entry name" value="Transmembrane di-heme cytochromes"/>
    <property type="match status" value="1"/>
</dbReference>
<evidence type="ECO:0000313" key="16">
    <source>
        <dbReference type="Proteomes" id="UP000199550"/>
    </source>
</evidence>
<evidence type="ECO:0000256" key="8">
    <source>
        <dbReference type="ARBA" id="ARBA00022982"/>
    </source>
</evidence>
<dbReference type="InterPro" id="IPR016174">
    <property type="entry name" value="Di-haem_cyt_TM"/>
</dbReference>
<keyword evidence="8" id="KW-0249">Electron transport</keyword>
<evidence type="ECO:0000256" key="3">
    <source>
        <dbReference type="ARBA" id="ARBA00022448"/>
    </source>
</evidence>
<evidence type="ECO:0000256" key="12">
    <source>
        <dbReference type="ARBA" id="ARBA00037975"/>
    </source>
</evidence>
<keyword evidence="11 13" id="KW-0472">Membrane</keyword>
<keyword evidence="6 13" id="KW-0812">Transmembrane</keyword>
<keyword evidence="9 13" id="KW-1133">Transmembrane helix</keyword>
<evidence type="ECO:0000256" key="5">
    <source>
        <dbReference type="ARBA" id="ARBA00022617"/>
    </source>
</evidence>
<accession>A0A1I4ELK2</accession>
<evidence type="ECO:0000256" key="6">
    <source>
        <dbReference type="ARBA" id="ARBA00022692"/>
    </source>
</evidence>
<keyword evidence="5" id="KW-0349">Heme</keyword>
<comment type="similarity">
    <text evidence="12">Belongs to the cytochrome b561 family.</text>
</comment>
<sequence length="163" mass="18268">MADKTRYSKLQIGLHWLIAVLILATWWLGDGMGRALRTRMQENLSGFDGNTWHVWLGTAVLLLVVIRMIVRWMQGAPAPIAGQPPLMEKAGTWGHRLLYLLMFLAPAMGAVTWYLKIRAVGDPHALVANALMIVALGHALIALYHHYFLKDATLRRMTRGTAD</sequence>
<proteinExistence type="inferred from homology"/>
<evidence type="ECO:0000256" key="7">
    <source>
        <dbReference type="ARBA" id="ARBA00022723"/>
    </source>
</evidence>
<feature type="transmembrane region" description="Helical" evidence="13">
    <location>
        <begin position="127"/>
        <end position="149"/>
    </location>
</feature>